<accession>A0A9X4H1Q2</accession>
<organism evidence="2 3">
    <name type="scientific">Pelotomaculum isophthalicicum JI</name>
    <dbReference type="NCBI Taxonomy" id="947010"/>
    <lineage>
        <taxon>Bacteria</taxon>
        <taxon>Bacillati</taxon>
        <taxon>Bacillota</taxon>
        <taxon>Clostridia</taxon>
        <taxon>Eubacteriales</taxon>
        <taxon>Desulfotomaculaceae</taxon>
        <taxon>Pelotomaculum</taxon>
    </lineage>
</organism>
<evidence type="ECO:0000313" key="2">
    <source>
        <dbReference type="EMBL" id="MDF9408346.1"/>
    </source>
</evidence>
<gene>
    <name evidence="2" type="ORF">L7E55_08245</name>
</gene>
<dbReference type="RefSeq" id="WP_277443665.1">
    <property type="nucleotide sequence ID" value="NZ_JAKOAV010000013.1"/>
</dbReference>
<dbReference type="InterPro" id="IPR036165">
    <property type="entry name" value="YefM-like_sf"/>
</dbReference>
<dbReference type="EMBL" id="JAKOAV010000013">
    <property type="protein sequence ID" value="MDF9408346.1"/>
    <property type="molecule type" value="Genomic_DNA"/>
</dbReference>
<dbReference type="Proteomes" id="UP001154312">
    <property type="component" value="Unassembled WGS sequence"/>
</dbReference>
<comment type="similarity">
    <text evidence="1">Belongs to the phD/YefM antitoxin family.</text>
</comment>
<protein>
    <submittedName>
        <fullName evidence="2">Type II toxin-antitoxin system Phd/YefM family antitoxin</fullName>
    </submittedName>
</protein>
<dbReference type="AlphaFoldDB" id="A0A9X4H1Q2"/>
<evidence type="ECO:0000313" key="3">
    <source>
        <dbReference type="Proteomes" id="UP001154312"/>
    </source>
</evidence>
<evidence type="ECO:0000256" key="1">
    <source>
        <dbReference type="ARBA" id="ARBA00009981"/>
    </source>
</evidence>
<reference evidence="2" key="1">
    <citation type="submission" date="2022-02" db="EMBL/GenBank/DDBJ databases">
        <authorList>
            <person name="Leng L."/>
        </authorList>
    </citation>
    <scope>NUCLEOTIDE SEQUENCE</scope>
    <source>
        <strain evidence="2">JI</strain>
    </source>
</reference>
<comment type="caution">
    <text evidence="2">The sequence shown here is derived from an EMBL/GenBank/DDBJ whole genome shotgun (WGS) entry which is preliminary data.</text>
</comment>
<dbReference type="SUPFAM" id="SSF143120">
    <property type="entry name" value="YefM-like"/>
    <property type="match status" value="1"/>
</dbReference>
<keyword evidence="3" id="KW-1185">Reference proteome</keyword>
<sequence>MLDNISISNIMNSLVPISRFNKGEANKIFEELRETGFKIVLKNNSPACILLTPEAYDQMLETIENYRLFIEAEKRMSSATAEDFIAADKAMQELGINDADLEDTDVELE</sequence>
<proteinExistence type="inferred from homology"/>
<name>A0A9X4H1Q2_9FIRM</name>